<sequence length="358" mass="39329">MAYQEIHQKMHFPWTQKEAVTVILPSAAHFAFEFQIIPKILVVQAATMVRKAMGQASDEDHEHHRKRNVAYQVFPHMSLKLASSFLMFLIFFIIPIRHGTALPERLGTIQLPSMCMMYALVWYATVSAVAFSGTSLKLSRSQASFNFAALSIISMGALPRSSLQQSVQVAHRDSSPPTSRAAVTGKPSTTKPVNTATSCKKYHHLILKADGGGMDDGPDQDPMVPSSRAIVVPGLLVREGFDADGERIGSGHNRYIMVPFGGRTTRFRGPRVIMVYSAVPFGAKPPVRGHIPRPYWQEIFEEVTGFGQSSARKREGYPHNKRVTVAASDRTGRNVSNVVKSANNKGVEEVGIGTVELG</sequence>
<keyword evidence="2" id="KW-0472">Membrane</keyword>
<keyword evidence="2" id="KW-0812">Transmembrane</keyword>
<evidence type="ECO:0000313" key="3">
    <source>
        <dbReference type="EMBL" id="KAL0912222.1"/>
    </source>
</evidence>
<organism evidence="3 4">
    <name type="scientific">Dendrobium thyrsiflorum</name>
    <name type="common">Pinecone-like raceme dendrobium</name>
    <name type="synonym">Orchid</name>
    <dbReference type="NCBI Taxonomy" id="117978"/>
    <lineage>
        <taxon>Eukaryota</taxon>
        <taxon>Viridiplantae</taxon>
        <taxon>Streptophyta</taxon>
        <taxon>Embryophyta</taxon>
        <taxon>Tracheophyta</taxon>
        <taxon>Spermatophyta</taxon>
        <taxon>Magnoliopsida</taxon>
        <taxon>Liliopsida</taxon>
        <taxon>Asparagales</taxon>
        <taxon>Orchidaceae</taxon>
        <taxon>Epidendroideae</taxon>
        <taxon>Malaxideae</taxon>
        <taxon>Dendrobiinae</taxon>
        <taxon>Dendrobium</taxon>
    </lineage>
</organism>
<dbReference type="Proteomes" id="UP001552299">
    <property type="component" value="Unassembled WGS sequence"/>
</dbReference>
<proteinExistence type="predicted"/>
<evidence type="ECO:0000256" key="2">
    <source>
        <dbReference type="SAM" id="Phobius"/>
    </source>
</evidence>
<feature type="region of interest" description="Disordered" evidence="1">
    <location>
        <begin position="165"/>
        <end position="194"/>
    </location>
</feature>
<accession>A0ABD0UPJ7</accession>
<keyword evidence="2" id="KW-1133">Transmembrane helix</keyword>
<protein>
    <submittedName>
        <fullName evidence="3">Uncharacterized protein</fullName>
    </submittedName>
</protein>
<feature type="transmembrane region" description="Helical" evidence="2">
    <location>
        <begin position="73"/>
        <end position="96"/>
    </location>
</feature>
<gene>
    <name evidence="3" type="ORF">M5K25_018184</name>
</gene>
<dbReference type="EMBL" id="JANQDX010000014">
    <property type="protein sequence ID" value="KAL0912222.1"/>
    <property type="molecule type" value="Genomic_DNA"/>
</dbReference>
<dbReference type="AlphaFoldDB" id="A0ABD0UPJ7"/>
<evidence type="ECO:0000256" key="1">
    <source>
        <dbReference type="SAM" id="MobiDB-lite"/>
    </source>
</evidence>
<keyword evidence="4" id="KW-1185">Reference proteome</keyword>
<name>A0ABD0UPJ7_DENTH</name>
<feature type="transmembrane region" description="Helical" evidence="2">
    <location>
        <begin position="116"/>
        <end position="136"/>
    </location>
</feature>
<comment type="caution">
    <text evidence="3">The sequence shown here is derived from an EMBL/GenBank/DDBJ whole genome shotgun (WGS) entry which is preliminary data.</text>
</comment>
<reference evidence="3 4" key="1">
    <citation type="journal article" date="2024" name="Plant Biotechnol. J.">
        <title>Dendrobium thyrsiflorum genome and its molecular insights into genes involved in important horticultural traits.</title>
        <authorList>
            <person name="Chen B."/>
            <person name="Wang J.Y."/>
            <person name="Zheng P.J."/>
            <person name="Li K.L."/>
            <person name="Liang Y.M."/>
            <person name="Chen X.F."/>
            <person name="Zhang C."/>
            <person name="Zhao X."/>
            <person name="He X."/>
            <person name="Zhang G.Q."/>
            <person name="Liu Z.J."/>
            <person name="Xu Q."/>
        </authorList>
    </citation>
    <scope>NUCLEOTIDE SEQUENCE [LARGE SCALE GENOMIC DNA]</scope>
    <source>
        <strain evidence="3">GZMU011</strain>
    </source>
</reference>
<evidence type="ECO:0000313" key="4">
    <source>
        <dbReference type="Proteomes" id="UP001552299"/>
    </source>
</evidence>